<protein>
    <submittedName>
        <fullName evidence="1">Uncharacterized protein</fullName>
    </submittedName>
</protein>
<dbReference type="AlphaFoldDB" id="A0A0A9GZ74"/>
<name>A0A0A9GZ74_ARUDO</name>
<accession>A0A0A9GZ74</accession>
<sequence>MVHSCVVLINHYRNGIPFHRYSCLSLEMWRPNNGAQPRPFGMCDMACDVHIPQKNNQDRNLNSL</sequence>
<proteinExistence type="predicted"/>
<reference evidence="1" key="2">
    <citation type="journal article" date="2015" name="Data Brief">
        <title>Shoot transcriptome of the giant reed, Arundo donax.</title>
        <authorList>
            <person name="Barrero R.A."/>
            <person name="Guerrero F.D."/>
            <person name="Moolhuijzen P."/>
            <person name="Goolsby J.A."/>
            <person name="Tidwell J."/>
            <person name="Bellgard S.E."/>
            <person name="Bellgard M.I."/>
        </authorList>
    </citation>
    <scope>NUCLEOTIDE SEQUENCE</scope>
    <source>
        <tissue evidence="1">Shoot tissue taken approximately 20 cm above the soil surface</tissue>
    </source>
</reference>
<organism evidence="1">
    <name type="scientific">Arundo donax</name>
    <name type="common">Giant reed</name>
    <name type="synonym">Donax arundinaceus</name>
    <dbReference type="NCBI Taxonomy" id="35708"/>
    <lineage>
        <taxon>Eukaryota</taxon>
        <taxon>Viridiplantae</taxon>
        <taxon>Streptophyta</taxon>
        <taxon>Embryophyta</taxon>
        <taxon>Tracheophyta</taxon>
        <taxon>Spermatophyta</taxon>
        <taxon>Magnoliopsida</taxon>
        <taxon>Liliopsida</taxon>
        <taxon>Poales</taxon>
        <taxon>Poaceae</taxon>
        <taxon>PACMAD clade</taxon>
        <taxon>Arundinoideae</taxon>
        <taxon>Arundineae</taxon>
        <taxon>Arundo</taxon>
    </lineage>
</organism>
<reference evidence="1" key="1">
    <citation type="submission" date="2014-09" db="EMBL/GenBank/DDBJ databases">
        <authorList>
            <person name="Magalhaes I.L.F."/>
            <person name="Oliveira U."/>
            <person name="Santos F.R."/>
            <person name="Vidigal T.H.D.A."/>
            <person name="Brescovit A.D."/>
            <person name="Santos A.J."/>
        </authorList>
    </citation>
    <scope>NUCLEOTIDE SEQUENCE</scope>
    <source>
        <tissue evidence="1">Shoot tissue taken approximately 20 cm above the soil surface</tissue>
    </source>
</reference>
<evidence type="ECO:0000313" key="1">
    <source>
        <dbReference type="EMBL" id="JAE27886.1"/>
    </source>
</evidence>
<dbReference type="EMBL" id="GBRH01170010">
    <property type="protein sequence ID" value="JAE27886.1"/>
    <property type="molecule type" value="Transcribed_RNA"/>
</dbReference>